<protein>
    <submittedName>
        <fullName evidence="1">Methyltransferase domain-containing protein</fullName>
    </submittedName>
</protein>
<comment type="caution">
    <text evidence="1">The sequence shown here is derived from an EMBL/GenBank/DDBJ whole genome shotgun (WGS) entry which is preliminary data.</text>
</comment>
<proteinExistence type="predicted"/>
<dbReference type="SUPFAM" id="SSF53335">
    <property type="entry name" value="S-adenosyl-L-methionine-dependent methyltransferases"/>
    <property type="match status" value="1"/>
</dbReference>
<name>A0ABV7UPC7_9GAMM</name>
<dbReference type="Pfam" id="PF13489">
    <property type="entry name" value="Methyltransf_23"/>
    <property type="match status" value="1"/>
</dbReference>
<keyword evidence="1" id="KW-0489">Methyltransferase</keyword>
<dbReference type="Proteomes" id="UP001595724">
    <property type="component" value="Unassembled WGS sequence"/>
</dbReference>
<dbReference type="Gene3D" id="3.40.50.150">
    <property type="entry name" value="Vaccinia Virus protein VP39"/>
    <property type="match status" value="1"/>
</dbReference>
<evidence type="ECO:0000313" key="2">
    <source>
        <dbReference type="Proteomes" id="UP001595724"/>
    </source>
</evidence>
<evidence type="ECO:0000313" key="1">
    <source>
        <dbReference type="EMBL" id="MFC3658601.1"/>
    </source>
</evidence>
<reference evidence="2" key="1">
    <citation type="journal article" date="2019" name="Int. J. Syst. Evol. Microbiol.">
        <title>The Global Catalogue of Microorganisms (GCM) 10K type strain sequencing project: providing services to taxonomists for standard genome sequencing and annotation.</title>
        <authorList>
            <consortium name="The Broad Institute Genomics Platform"/>
            <consortium name="The Broad Institute Genome Sequencing Center for Infectious Disease"/>
            <person name="Wu L."/>
            <person name="Ma J."/>
        </authorList>
    </citation>
    <scope>NUCLEOTIDE SEQUENCE [LARGE SCALE GENOMIC DNA]</scope>
    <source>
        <strain evidence="2">KCTC 42211</strain>
    </source>
</reference>
<keyword evidence="1" id="KW-0808">Transferase</keyword>
<gene>
    <name evidence="1" type="ORF">ACFOM9_00730</name>
</gene>
<dbReference type="InterPro" id="IPR029063">
    <property type="entry name" value="SAM-dependent_MTases_sf"/>
</dbReference>
<dbReference type="RefSeq" id="WP_386705296.1">
    <property type="nucleotide sequence ID" value="NZ_JBHRYF010000001.1"/>
</dbReference>
<dbReference type="GO" id="GO:0008168">
    <property type="term" value="F:methyltransferase activity"/>
    <property type="evidence" value="ECO:0007669"/>
    <property type="project" value="UniProtKB-KW"/>
</dbReference>
<sequence length="292" mass="32978">MPETSLAPQTEKAYPLAVGRRRRYLFQRFELAGKKVLELGALDMPTFESHEADVDYMDYYSDDEFRVIAAEGGLSRPVHALVSVKHAIKDKYFASRIDDRYDLIIAAHVLEHIPDPLAWLSELANLLTPGGCVFLAIPDRRYTFDYLRRETTAIDLIRNFHLKATAPDLYTVADFLYFKRNLLGLDFWRTPEVIAERIAEAPMTLPAALAQAERALASGSEHATIHCGVFSHPTFSELWKGIVQTGIVALDLQETADVQRDGNEFWALLRKHRVAAPDNGHAIGEGRFELPR</sequence>
<dbReference type="GO" id="GO:0032259">
    <property type="term" value="P:methylation"/>
    <property type="evidence" value="ECO:0007669"/>
    <property type="project" value="UniProtKB-KW"/>
</dbReference>
<accession>A0ABV7UPC7</accession>
<keyword evidence="2" id="KW-1185">Reference proteome</keyword>
<organism evidence="1 2">
    <name type="scientific">Luteimonas notoginsengisoli</name>
    <dbReference type="NCBI Taxonomy" id="1578200"/>
    <lineage>
        <taxon>Bacteria</taxon>
        <taxon>Pseudomonadati</taxon>
        <taxon>Pseudomonadota</taxon>
        <taxon>Gammaproteobacteria</taxon>
        <taxon>Lysobacterales</taxon>
        <taxon>Lysobacteraceae</taxon>
        <taxon>Luteimonas</taxon>
    </lineage>
</organism>
<dbReference type="EMBL" id="JBHRYF010000001">
    <property type="protein sequence ID" value="MFC3658601.1"/>
    <property type="molecule type" value="Genomic_DNA"/>
</dbReference>